<sequence>MRRPNAIVFCLAGEGPEAMTLAEVICQLVVKGAELGELEEYEIPDRGAIAAGAVNPPRLKRRGFRREWLERLSVAIERDAISRLSAQDIVFRLLQPRP</sequence>
<name>A0A973W1H4_9BRAD</name>
<reference evidence="1" key="1">
    <citation type="submission" date="2020-06" db="EMBL/GenBank/DDBJ databases">
        <title>Whole Genome Sequence of Bradyrhizobium sp. Strain 1S1.</title>
        <authorList>
            <person name="Bromfield E.S.P."/>
            <person name="Cloutier S."/>
        </authorList>
    </citation>
    <scope>NUCLEOTIDE SEQUENCE [LARGE SCALE GENOMIC DNA]</scope>
    <source>
        <strain evidence="1">1S1</strain>
    </source>
</reference>
<dbReference type="EMBL" id="JAAOLE020000001">
    <property type="protein sequence ID" value="NVI45395.1"/>
    <property type="molecule type" value="Genomic_DNA"/>
</dbReference>
<protein>
    <submittedName>
        <fullName evidence="1">Uncharacterized protein</fullName>
    </submittedName>
</protein>
<gene>
    <name evidence="1" type="ORF">HAP48_020985</name>
</gene>
<evidence type="ECO:0000313" key="1">
    <source>
        <dbReference type="EMBL" id="NVI45395.1"/>
    </source>
</evidence>
<proteinExistence type="predicted"/>
<accession>A0A973W1H4</accession>
<comment type="caution">
    <text evidence="1">The sequence shown here is derived from an EMBL/GenBank/DDBJ whole genome shotgun (WGS) entry which is preliminary data.</text>
</comment>
<dbReference type="RefSeq" id="WP_166204806.1">
    <property type="nucleotide sequence ID" value="NZ_CP088285.1"/>
</dbReference>
<dbReference type="AlphaFoldDB" id="A0A973W1H4"/>
<organism evidence="1">
    <name type="scientific">Bradyrhizobium septentrionale</name>
    <dbReference type="NCBI Taxonomy" id="1404411"/>
    <lineage>
        <taxon>Bacteria</taxon>
        <taxon>Pseudomonadati</taxon>
        <taxon>Pseudomonadota</taxon>
        <taxon>Alphaproteobacteria</taxon>
        <taxon>Hyphomicrobiales</taxon>
        <taxon>Nitrobacteraceae</taxon>
        <taxon>Bradyrhizobium</taxon>
    </lineage>
</organism>